<sequence>MTRIAGGSATAWPASNLGRRHAHRIVVGGYILQDHGVSAHHGTVAGREVTDELGAREHANCIAEPGIAALLPITDARAAQRDLGV</sequence>
<proteinExistence type="predicted"/>
<evidence type="ECO:0000313" key="1">
    <source>
        <dbReference type="EMBL" id="PAX06334.1"/>
    </source>
</evidence>
<protein>
    <submittedName>
        <fullName evidence="1">Uncharacterized protein</fullName>
    </submittedName>
</protein>
<dbReference type="AlphaFoldDB" id="A0A2A2SAK3"/>
<organism evidence="1 2">
    <name type="scientific">Sphingomonas lenta</name>
    <dbReference type="NCBI Taxonomy" id="1141887"/>
    <lineage>
        <taxon>Bacteria</taxon>
        <taxon>Pseudomonadati</taxon>
        <taxon>Pseudomonadota</taxon>
        <taxon>Alphaproteobacteria</taxon>
        <taxon>Sphingomonadales</taxon>
        <taxon>Sphingomonadaceae</taxon>
        <taxon>Sphingomonas</taxon>
    </lineage>
</organism>
<dbReference type="Proteomes" id="UP000218151">
    <property type="component" value="Unassembled WGS sequence"/>
</dbReference>
<name>A0A2A2SAK3_9SPHN</name>
<keyword evidence="2" id="KW-1185">Reference proteome</keyword>
<dbReference type="EMBL" id="NSLI01000008">
    <property type="protein sequence ID" value="PAX06334.1"/>
    <property type="molecule type" value="Genomic_DNA"/>
</dbReference>
<evidence type="ECO:0000313" key="2">
    <source>
        <dbReference type="Proteomes" id="UP000218151"/>
    </source>
</evidence>
<comment type="caution">
    <text evidence="1">The sequence shown here is derived from an EMBL/GenBank/DDBJ whole genome shotgun (WGS) entry which is preliminary data.</text>
</comment>
<accession>A0A2A2SAK3</accession>
<reference evidence="2" key="1">
    <citation type="submission" date="2017-09" db="EMBL/GenBank/DDBJ databases">
        <authorList>
            <person name="Feng G."/>
            <person name="Zhu H."/>
        </authorList>
    </citation>
    <scope>NUCLEOTIDE SEQUENCE [LARGE SCALE GENOMIC DNA]</scope>
    <source>
        <strain evidence="2">1PNM-20</strain>
    </source>
</reference>
<gene>
    <name evidence="1" type="ORF">CKY28_17795</name>
</gene>
<dbReference type="RefSeq" id="WP_095999740.1">
    <property type="nucleotide sequence ID" value="NZ_NSLI01000008.1"/>
</dbReference>